<organism evidence="1 2">
    <name type="scientific">Lasiodiplodia mahajangana</name>
    <dbReference type="NCBI Taxonomy" id="1108764"/>
    <lineage>
        <taxon>Eukaryota</taxon>
        <taxon>Fungi</taxon>
        <taxon>Dikarya</taxon>
        <taxon>Ascomycota</taxon>
        <taxon>Pezizomycotina</taxon>
        <taxon>Dothideomycetes</taxon>
        <taxon>Dothideomycetes incertae sedis</taxon>
        <taxon>Botryosphaeriales</taxon>
        <taxon>Botryosphaeriaceae</taxon>
        <taxon>Lasiodiplodia</taxon>
    </lineage>
</organism>
<name>A0ACC2JWP8_9PEZI</name>
<evidence type="ECO:0000313" key="2">
    <source>
        <dbReference type="Proteomes" id="UP001153332"/>
    </source>
</evidence>
<accession>A0ACC2JWP8</accession>
<comment type="caution">
    <text evidence="1">The sequence shown here is derived from an EMBL/GenBank/DDBJ whole genome shotgun (WGS) entry which is preliminary data.</text>
</comment>
<protein>
    <submittedName>
        <fullName evidence="1">Uncharacterized protein</fullName>
    </submittedName>
</protein>
<gene>
    <name evidence="1" type="ORF">O1611_g1677</name>
</gene>
<sequence>MVSTSTTNVIGYCSGSATSRTIIVGSGGNTWIWSPEGWDLTHPANPSAELPIEGVRLDCELTDVKIDPIKTALVIVDMQNIGLNKALDPPSAPPMYEAQDAILKYAIPAAQKLGLQVIWLNWGLTEDDLANIPPAEVRVFAFDVNTTEVDDYGLGECHYYMDPLIEGVSWHFCIK</sequence>
<evidence type="ECO:0000313" key="1">
    <source>
        <dbReference type="EMBL" id="KAJ8131945.1"/>
    </source>
</evidence>
<dbReference type="EMBL" id="JAPUUL010000202">
    <property type="protein sequence ID" value="KAJ8131945.1"/>
    <property type="molecule type" value="Genomic_DNA"/>
</dbReference>
<dbReference type="Proteomes" id="UP001153332">
    <property type="component" value="Unassembled WGS sequence"/>
</dbReference>
<reference evidence="1" key="1">
    <citation type="submission" date="2022-12" db="EMBL/GenBank/DDBJ databases">
        <title>Genome Sequence of Lasiodiplodia mahajangana.</title>
        <authorList>
            <person name="Buettner E."/>
        </authorList>
    </citation>
    <scope>NUCLEOTIDE SEQUENCE</scope>
    <source>
        <strain evidence="1">VT137</strain>
    </source>
</reference>
<keyword evidence="2" id="KW-1185">Reference proteome</keyword>
<proteinExistence type="predicted"/>